<evidence type="ECO:0000256" key="1">
    <source>
        <dbReference type="ARBA" id="ARBA00001941"/>
    </source>
</evidence>
<dbReference type="Gene3D" id="3.30.60.10">
    <property type="entry name" value="Endochitinase-like"/>
    <property type="match status" value="1"/>
</dbReference>
<name>A0AAD5XKB8_9FUNG</name>
<reference evidence="10" key="1">
    <citation type="submission" date="2020-05" db="EMBL/GenBank/DDBJ databases">
        <title>Phylogenomic resolution of chytrid fungi.</title>
        <authorList>
            <person name="Stajich J.E."/>
            <person name="Amses K."/>
            <person name="Simmons R."/>
            <person name="Seto K."/>
            <person name="Myers J."/>
            <person name="Bonds A."/>
            <person name="Quandt C.A."/>
            <person name="Barry K."/>
            <person name="Liu P."/>
            <person name="Grigoriev I."/>
            <person name="Longcore J.E."/>
            <person name="James T.Y."/>
        </authorList>
    </citation>
    <scope>NUCLEOTIDE SEQUENCE</scope>
    <source>
        <strain evidence="10">JEL0379</strain>
    </source>
</reference>
<dbReference type="AlphaFoldDB" id="A0AAD5XKB8"/>
<keyword evidence="4" id="KW-0732">Signal</keyword>
<dbReference type="Proteomes" id="UP001212152">
    <property type="component" value="Unassembled WGS sequence"/>
</dbReference>
<dbReference type="InterPro" id="IPR002509">
    <property type="entry name" value="NODB_dom"/>
</dbReference>
<sequence>MSDKKTQAQPRAARAARLEQPQKLITGKRLSLLLGAGVLALAFLATHFQIGTSDGYCGKTSAYCGTGCQSAYGLCTGSAPKAATTTTKAATTSTKAATTSTKPATTSTKAATTTTTTSKAAAPTTTTTTTAPAASVTSPSGGTTTPTGAPQSGRIALAPGTALITQCTVPGTMAWTFDDGPYINEGNIIQQLAAAGMKATFFLNGNNYACIFDADNVARLKALLAGGHQIGHHTWAHPDLATLTDTQINYQMRKLEDAFMKILGFSPRYFRAPYGSITTAATNIINTMGMRHILWDVDSEDANGVTEATAQANIVSGLADGKDMHIILDHETISTTAATIVPWFIKTYGSKFKFVTVAECLGDTANAYMTVPTLDTSTTCIQSDLSGSRMFALVVLACELEFSSDPRILFVPQSQPASNATKASQETQATS</sequence>
<dbReference type="CDD" id="cd10951">
    <property type="entry name" value="CE4_ClCDA_like"/>
    <property type="match status" value="1"/>
</dbReference>
<keyword evidence="3" id="KW-0479">Metal-binding</keyword>
<evidence type="ECO:0000313" key="11">
    <source>
        <dbReference type="Proteomes" id="UP001212152"/>
    </source>
</evidence>
<evidence type="ECO:0000259" key="9">
    <source>
        <dbReference type="PROSITE" id="PS51677"/>
    </source>
</evidence>
<accession>A0AAD5XKB8</accession>
<evidence type="ECO:0000256" key="5">
    <source>
        <dbReference type="ARBA" id="ARBA00022801"/>
    </source>
</evidence>
<proteinExistence type="predicted"/>
<feature type="transmembrane region" description="Helical" evidence="8">
    <location>
        <begin position="30"/>
        <end position="50"/>
    </location>
</feature>
<feature type="region of interest" description="Disordered" evidence="7">
    <location>
        <begin position="86"/>
        <end position="152"/>
    </location>
</feature>
<dbReference type="Gene3D" id="3.20.20.370">
    <property type="entry name" value="Glycoside hydrolase/deacetylase"/>
    <property type="match status" value="1"/>
</dbReference>
<protein>
    <submittedName>
        <fullName evidence="10">Carbohydrate esterase 4 protein</fullName>
    </submittedName>
</protein>
<dbReference type="PANTHER" id="PTHR46471">
    <property type="entry name" value="CHITIN DEACETYLASE"/>
    <property type="match status" value="1"/>
</dbReference>
<dbReference type="SUPFAM" id="SSF57016">
    <property type="entry name" value="Plant lectins/antimicrobial peptides"/>
    <property type="match status" value="1"/>
</dbReference>
<evidence type="ECO:0000256" key="4">
    <source>
        <dbReference type="ARBA" id="ARBA00022729"/>
    </source>
</evidence>
<organism evidence="10 11">
    <name type="scientific">Geranomyces variabilis</name>
    <dbReference type="NCBI Taxonomy" id="109894"/>
    <lineage>
        <taxon>Eukaryota</taxon>
        <taxon>Fungi</taxon>
        <taxon>Fungi incertae sedis</taxon>
        <taxon>Chytridiomycota</taxon>
        <taxon>Chytridiomycota incertae sedis</taxon>
        <taxon>Chytridiomycetes</taxon>
        <taxon>Spizellomycetales</taxon>
        <taxon>Powellomycetaceae</taxon>
        <taxon>Geranomyces</taxon>
    </lineage>
</organism>
<dbReference type="InterPro" id="IPR036861">
    <property type="entry name" value="Endochitinase-like_sf"/>
</dbReference>
<feature type="domain" description="NodB homology" evidence="9">
    <location>
        <begin position="171"/>
        <end position="357"/>
    </location>
</feature>
<dbReference type="SUPFAM" id="SSF88713">
    <property type="entry name" value="Glycoside hydrolase/deacetylase"/>
    <property type="match status" value="1"/>
</dbReference>
<keyword evidence="2" id="KW-0147">Chitin-binding</keyword>
<dbReference type="GO" id="GO:0005975">
    <property type="term" value="P:carbohydrate metabolic process"/>
    <property type="evidence" value="ECO:0007669"/>
    <property type="project" value="InterPro"/>
</dbReference>
<dbReference type="PROSITE" id="PS51677">
    <property type="entry name" value="NODB"/>
    <property type="match status" value="1"/>
</dbReference>
<keyword evidence="11" id="KW-1185">Reference proteome</keyword>
<keyword evidence="8" id="KW-0472">Membrane</keyword>
<evidence type="ECO:0000313" key="10">
    <source>
        <dbReference type="EMBL" id="KAJ3173443.1"/>
    </source>
</evidence>
<gene>
    <name evidence="10" type="primary">D25_3</name>
    <name evidence="10" type="ORF">HDU87_007604</name>
</gene>
<comment type="caution">
    <text evidence="10">The sequence shown here is derived from an EMBL/GenBank/DDBJ whole genome shotgun (WGS) entry which is preliminary data.</text>
</comment>
<dbReference type="GO" id="GO:0008061">
    <property type="term" value="F:chitin binding"/>
    <property type="evidence" value="ECO:0007669"/>
    <property type="project" value="UniProtKB-KW"/>
</dbReference>
<evidence type="ECO:0000256" key="3">
    <source>
        <dbReference type="ARBA" id="ARBA00022723"/>
    </source>
</evidence>
<feature type="compositionally biased region" description="Low complexity" evidence="7">
    <location>
        <begin position="86"/>
        <end position="150"/>
    </location>
</feature>
<dbReference type="PANTHER" id="PTHR46471:SF2">
    <property type="entry name" value="CHITIN DEACETYLASE-RELATED"/>
    <property type="match status" value="1"/>
</dbReference>
<comment type="cofactor">
    <cofactor evidence="1">
        <name>Co(2+)</name>
        <dbReference type="ChEBI" id="CHEBI:48828"/>
    </cofactor>
</comment>
<keyword evidence="8" id="KW-1133">Transmembrane helix</keyword>
<keyword evidence="8" id="KW-0812">Transmembrane</keyword>
<keyword evidence="5" id="KW-0378">Hydrolase</keyword>
<evidence type="ECO:0000256" key="2">
    <source>
        <dbReference type="ARBA" id="ARBA00022669"/>
    </source>
</evidence>
<dbReference type="GO" id="GO:0046872">
    <property type="term" value="F:metal ion binding"/>
    <property type="evidence" value="ECO:0007669"/>
    <property type="project" value="UniProtKB-KW"/>
</dbReference>
<dbReference type="GO" id="GO:0016810">
    <property type="term" value="F:hydrolase activity, acting on carbon-nitrogen (but not peptide) bonds"/>
    <property type="evidence" value="ECO:0007669"/>
    <property type="project" value="InterPro"/>
</dbReference>
<evidence type="ECO:0000256" key="8">
    <source>
        <dbReference type="SAM" id="Phobius"/>
    </source>
</evidence>
<keyword evidence="6" id="KW-0119">Carbohydrate metabolism</keyword>
<dbReference type="Pfam" id="PF01522">
    <property type="entry name" value="Polysacc_deac_1"/>
    <property type="match status" value="1"/>
</dbReference>
<dbReference type="EMBL" id="JADGJQ010000070">
    <property type="protein sequence ID" value="KAJ3173443.1"/>
    <property type="molecule type" value="Genomic_DNA"/>
</dbReference>
<evidence type="ECO:0000256" key="6">
    <source>
        <dbReference type="ARBA" id="ARBA00023277"/>
    </source>
</evidence>
<dbReference type="InterPro" id="IPR011330">
    <property type="entry name" value="Glyco_hydro/deAcase_b/a-brl"/>
</dbReference>
<evidence type="ECO:0000256" key="7">
    <source>
        <dbReference type="SAM" id="MobiDB-lite"/>
    </source>
</evidence>